<dbReference type="InterPro" id="IPR025474">
    <property type="entry name" value="DUF4325"/>
</dbReference>
<dbReference type="Proteomes" id="UP000192660">
    <property type="component" value="Unassembled WGS sequence"/>
</dbReference>
<reference evidence="3" key="1">
    <citation type="submission" date="2017-04" db="EMBL/GenBank/DDBJ databases">
        <authorList>
            <person name="Varghese N."/>
            <person name="Submissions S."/>
        </authorList>
    </citation>
    <scope>NUCLEOTIDE SEQUENCE [LARGE SCALE GENOMIC DNA]</scope>
    <source>
        <strain evidence="3">DSM 9293</strain>
    </source>
</reference>
<dbReference type="RefSeq" id="WP_084662109.1">
    <property type="nucleotide sequence ID" value="NZ_FWWY01000002.1"/>
</dbReference>
<protein>
    <recommendedName>
        <fullName evidence="1">DUF4325 domain-containing protein</fullName>
    </recommendedName>
</protein>
<accession>A0A1W1WPZ0</accession>
<dbReference type="Pfam" id="PF14213">
    <property type="entry name" value="DUF4325"/>
    <property type="match status" value="1"/>
</dbReference>
<feature type="domain" description="DUF4325" evidence="1">
    <location>
        <begin position="22"/>
        <end position="83"/>
    </location>
</feature>
<dbReference type="AlphaFoldDB" id="A0A1W1WPZ0"/>
<gene>
    <name evidence="2" type="ORF">SAMN00768000_3635</name>
</gene>
<name>A0A1W1WPZ0_SULTA</name>
<evidence type="ECO:0000259" key="1">
    <source>
        <dbReference type="Pfam" id="PF14213"/>
    </source>
</evidence>
<keyword evidence="3" id="KW-1185">Reference proteome</keyword>
<sequence length="106" mass="12118">MEPLIIDCAAFCHSPILGQRAQAQPLRTLLETHIAQNHPVICDFRGVEVLTSAFMDECFGQLWDHVPHDTLRTLIRVRHLNANNHAIWQFVLAHRNTASHPRHNDA</sequence>
<evidence type="ECO:0000313" key="2">
    <source>
        <dbReference type="EMBL" id="SMC08080.1"/>
    </source>
</evidence>
<evidence type="ECO:0000313" key="3">
    <source>
        <dbReference type="Proteomes" id="UP000192660"/>
    </source>
</evidence>
<dbReference type="OrthoDB" id="1925978at2"/>
<dbReference type="EMBL" id="FWWY01000002">
    <property type="protein sequence ID" value="SMC08080.1"/>
    <property type="molecule type" value="Genomic_DNA"/>
</dbReference>
<organism evidence="2 3">
    <name type="scientific">Sulfobacillus thermosulfidooxidans (strain DSM 9293 / VKM B-1269 / AT-1)</name>
    <dbReference type="NCBI Taxonomy" id="929705"/>
    <lineage>
        <taxon>Bacteria</taxon>
        <taxon>Bacillati</taxon>
        <taxon>Bacillota</taxon>
        <taxon>Clostridia</taxon>
        <taxon>Eubacteriales</taxon>
        <taxon>Clostridiales Family XVII. Incertae Sedis</taxon>
        <taxon>Sulfobacillus</taxon>
    </lineage>
</organism>
<proteinExistence type="predicted"/>